<keyword evidence="1" id="KW-1133">Transmembrane helix</keyword>
<dbReference type="EMBL" id="MKVH01000024">
    <property type="protein sequence ID" value="OJX57040.1"/>
    <property type="molecule type" value="Genomic_DNA"/>
</dbReference>
<evidence type="ECO:0000313" key="3">
    <source>
        <dbReference type="Proteomes" id="UP000184233"/>
    </source>
</evidence>
<feature type="transmembrane region" description="Helical" evidence="1">
    <location>
        <begin position="49"/>
        <end position="76"/>
    </location>
</feature>
<evidence type="ECO:0000256" key="1">
    <source>
        <dbReference type="SAM" id="Phobius"/>
    </source>
</evidence>
<keyword evidence="1" id="KW-0472">Membrane</keyword>
<proteinExistence type="predicted"/>
<accession>A0A1M3KXC6</accession>
<keyword evidence="1" id="KW-0812">Transmembrane</keyword>
<sequence>MSDEAQTLFHAIYVAFAFACLFFGALAFRQVLDNLEVKRLKLGEDRDAFIHAPGVVFVFCFFILAVLVGIICYTVAPPSIYVYAFPLILGVQSVQMAMRLVFQRTQIKTKGIVVRSVLFDNVETIQYEDIVIVELHHALIWTTVTVRLSRPEPVMFRIFRFSAPGLHRLVNGASGCPVIQTGRGDHNDPPPVSTTV</sequence>
<evidence type="ECO:0000313" key="2">
    <source>
        <dbReference type="EMBL" id="OJX57040.1"/>
    </source>
</evidence>
<organism evidence="2 3">
    <name type="scientific">Candidatus Kapaibacterium thiocyanatum</name>
    <dbReference type="NCBI Taxonomy" id="1895771"/>
    <lineage>
        <taxon>Bacteria</taxon>
        <taxon>Pseudomonadati</taxon>
        <taxon>Candidatus Kapaibacteriota</taxon>
        <taxon>Candidatus Kapaibacteriia</taxon>
        <taxon>Candidatus Kapaibacteriales</taxon>
        <taxon>Candidatus Kapaibacteriaceae</taxon>
        <taxon>Candidatus Kapaibacterium</taxon>
    </lineage>
</organism>
<comment type="caution">
    <text evidence="2">The sequence shown here is derived from an EMBL/GenBank/DDBJ whole genome shotgun (WGS) entry which is preliminary data.</text>
</comment>
<dbReference type="AlphaFoldDB" id="A0A1M3KXC6"/>
<protein>
    <submittedName>
        <fullName evidence="2">Uncharacterized protein</fullName>
    </submittedName>
</protein>
<dbReference type="STRING" id="1895771.BGO89_11055"/>
<name>A0A1M3KXC6_9BACT</name>
<gene>
    <name evidence="2" type="ORF">BGO89_11055</name>
</gene>
<feature type="transmembrane region" description="Helical" evidence="1">
    <location>
        <begin position="6"/>
        <end position="28"/>
    </location>
</feature>
<reference evidence="2 3" key="1">
    <citation type="submission" date="2016-09" db="EMBL/GenBank/DDBJ databases">
        <title>Genome-resolved meta-omics ties microbial dynamics to process performance in biotechnology for thiocyanate degradation.</title>
        <authorList>
            <person name="Kantor R.S."/>
            <person name="Huddy R.J."/>
            <person name="Iyer R."/>
            <person name="Thomas B.C."/>
            <person name="Brown C.T."/>
            <person name="Anantharaman K."/>
            <person name="Tringe S."/>
            <person name="Hettich R.L."/>
            <person name="Harrison S.T."/>
            <person name="Banfield J.F."/>
        </authorList>
    </citation>
    <scope>NUCLEOTIDE SEQUENCE [LARGE SCALE GENOMIC DNA]</scope>
    <source>
        <strain evidence="2">59-99</strain>
    </source>
</reference>
<dbReference type="Proteomes" id="UP000184233">
    <property type="component" value="Unassembled WGS sequence"/>
</dbReference>
<feature type="transmembrane region" description="Helical" evidence="1">
    <location>
        <begin position="82"/>
        <end position="102"/>
    </location>
</feature>